<dbReference type="EMBL" id="CP043732">
    <property type="protein sequence ID" value="QMU98645.1"/>
    <property type="molecule type" value="Genomic_DNA"/>
</dbReference>
<dbReference type="Pfam" id="PF00892">
    <property type="entry name" value="EamA"/>
    <property type="match status" value="2"/>
</dbReference>
<gene>
    <name evidence="4" type="ORF">FVO59_07480</name>
</gene>
<evidence type="ECO:0000256" key="1">
    <source>
        <dbReference type="ARBA" id="ARBA00007362"/>
    </source>
</evidence>
<dbReference type="SUPFAM" id="SSF103481">
    <property type="entry name" value="Multidrug resistance efflux transporter EmrE"/>
    <property type="match status" value="2"/>
</dbReference>
<dbReference type="InterPro" id="IPR000620">
    <property type="entry name" value="EamA_dom"/>
</dbReference>
<protein>
    <submittedName>
        <fullName evidence="4">DMT family transporter</fullName>
    </submittedName>
</protein>
<keyword evidence="2" id="KW-1133">Transmembrane helix</keyword>
<dbReference type="InterPro" id="IPR037185">
    <property type="entry name" value="EmrE-like"/>
</dbReference>
<comment type="similarity">
    <text evidence="1">Belongs to the EamA transporter family.</text>
</comment>
<feature type="transmembrane region" description="Helical" evidence="2">
    <location>
        <begin position="147"/>
        <end position="164"/>
    </location>
</feature>
<feature type="domain" description="EamA" evidence="3">
    <location>
        <begin position="148"/>
        <end position="281"/>
    </location>
</feature>
<dbReference type="AlphaFoldDB" id="A0A7D8AL93"/>
<feature type="domain" description="EamA" evidence="3">
    <location>
        <begin position="7"/>
        <end position="136"/>
    </location>
</feature>
<dbReference type="PANTHER" id="PTHR12715:SF4">
    <property type="entry name" value="EAMA DOMAIN-CONTAINING PROTEIN"/>
    <property type="match status" value="1"/>
</dbReference>
<organism evidence="4 5">
    <name type="scientific">Microbacterium esteraromaticum</name>
    <dbReference type="NCBI Taxonomy" id="57043"/>
    <lineage>
        <taxon>Bacteria</taxon>
        <taxon>Bacillati</taxon>
        <taxon>Actinomycetota</taxon>
        <taxon>Actinomycetes</taxon>
        <taxon>Micrococcales</taxon>
        <taxon>Microbacteriaceae</taxon>
        <taxon>Microbacterium</taxon>
    </lineage>
</organism>
<evidence type="ECO:0000313" key="5">
    <source>
        <dbReference type="Proteomes" id="UP000515708"/>
    </source>
</evidence>
<accession>A0A7D8AL93</accession>
<reference evidence="4 5" key="1">
    <citation type="journal article" date="2020" name="Front. Microbiol.">
        <title>Design of Bacterial Strain-Specific qPCR Assays Using NGS Data and Publicly Available Resources and Its Application to Track Biocontrol Strains.</title>
        <authorList>
            <person name="Hernandez I."/>
            <person name="Sant C."/>
            <person name="Martinez R."/>
            <person name="Fernandez C."/>
        </authorList>
    </citation>
    <scope>NUCLEOTIDE SEQUENCE [LARGE SCALE GENOMIC DNA]</scope>
    <source>
        <strain evidence="4 5">B24</strain>
    </source>
</reference>
<evidence type="ECO:0000313" key="4">
    <source>
        <dbReference type="EMBL" id="QMU98645.1"/>
    </source>
</evidence>
<dbReference type="PANTHER" id="PTHR12715">
    <property type="entry name" value="TRANSPORTER, DRUG/METABOLITE EXPORTER FAMILY"/>
    <property type="match status" value="1"/>
</dbReference>
<evidence type="ECO:0000259" key="3">
    <source>
        <dbReference type="Pfam" id="PF00892"/>
    </source>
</evidence>
<feature type="transmembrane region" description="Helical" evidence="2">
    <location>
        <begin position="88"/>
        <end position="114"/>
    </location>
</feature>
<evidence type="ECO:0000256" key="2">
    <source>
        <dbReference type="SAM" id="Phobius"/>
    </source>
</evidence>
<dbReference type="Proteomes" id="UP000515708">
    <property type="component" value="Chromosome"/>
</dbReference>
<sequence>MRLNRALSAGLLVVVLWASAFPAIRVAAPAMGVIGLSFARLLVAALALLIVAVVVKARLPRPRDLGWIAACGFFGMAAYQLLLNWGEIYVPAGTASIIVAAAPLVSVVVARVLFSERISRTTVVGSIIALTGVAFVCLARAGVSLSAAVWIVVAAMVVQGIYHPLQRPLLKRYSSIEVACYAMLAGTVMTLPLVPFDLDGLFGAGLAPWLSAIYLGLLPSAAGFVLWAYAVARMPVAVSTSLLYLVPPVAVLIAWVWLGELPIPLELLGGAVVIIGVVITSQGPRLLARRTARHGADTHRTPTQ</sequence>
<feature type="transmembrane region" description="Helical" evidence="2">
    <location>
        <begin position="263"/>
        <end position="280"/>
    </location>
</feature>
<feature type="transmembrane region" description="Helical" evidence="2">
    <location>
        <begin position="65"/>
        <end position="82"/>
    </location>
</feature>
<dbReference type="InterPro" id="IPR052756">
    <property type="entry name" value="Alkyne_AA_exporter"/>
</dbReference>
<feature type="transmembrane region" description="Helical" evidence="2">
    <location>
        <begin position="236"/>
        <end position="257"/>
    </location>
</feature>
<keyword evidence="2" id="KW-0472">Membrane</keyword>
<proteinExistence type="inferred from homology"/>
<feature type="transmembrane region" description="Helical" evidence="2">
    <location>
        <begin position="206"/>
        <end position="229"/>
    </location>
</feature>
<feature type="transmembrane region" description="Helical" evidence="2">
    <location>
        <begin position="30"/>
        <end position="53"/>
    </location>
</feature>
<feature type="transmembrane region" description="Helical" evidence="2">
    <location>
        <begin position="176"/>
        <end position="194"/>
    </location>
</feature>
<feature type="transmembrane region" description="Helical" evidence="2">
    <location>
        <begin position="121"/>
        <end position="141"/>
    </location>
</feature>
<name>A0A7D8AL93_9MICO</name>
<keyword evidence="2" id="KW-0812">Transmembrane</keyword>
<dbReference type="GO" id="GO:0016020">
    <property type="term" value="C:membrane"/>
    <property type="evidence" value="ECO:0007669"/>
    <property type="project" value="InterPro"/>
</dbReference>